<dbReference type="Gene3D" id="3.30.930.10">
    <property type="entry name" value="Bira Bifunctional Protein, Domain 2"/>
    <property type="match status" value="1"/>
</dbReference>
<evidence type="ECO:0000313" key="14">
    <source>
        <dbReference type="EMBL" id="MPM85970.1"/>
    </source>
</evidence>
<dbReference type="AlphaFoldDB" id="A0A645D8V0"/>
<evidence type="ECO:0000256" key="12">
    <source>
        <dbReference type="ARBA" id="ARBA00023146"/>
    </source>
</evidence>
<reference evidence="14" key="1">
    <citation type="submission" date="2019-08" db="EMBL/GenBank/DDBJ databases">
        <authorList>
            <person name="Kucharzyk K."/>
            <person name="Murdoch R.W."/>
            <person name="Higgins S."/>
            <person name="Loffler F."/>
        </authorList>
    </citation>
    <scope>NUCLEOTIDE SEQUENCE</scope>
</reference>
<dbReference type="SUPFAM" id="SSF55681">
    <property type="entry name" value="Class II aaRS and biotin synthetases"/>
    <property type="match status" value="1"/>
</dbReference>
<keyword evidence="10" id="KW-0694">RNA-binding</keyword>
<keyword evidence="5 14" id="KW-0436">Ligase</keyword>
<dbReference type="InterPro" id="IPR036690">
    <property type="entry name" value="Fdx_antiC-bd_sf"/>
</dbReference>
<sequence length="241" mass="25599">MRTTALPSLLEVLGRNFSYRNKQVRLYELATVYAPDDNAPLAQESLKISLGAYGGGTDFFTFKGAAEALLAGLGVKELTFTAASSESAYHPGRCARIISGDRILGVLGQVHPLTAENFGMDCPVYAAELDFAAILKARAAEALYQPLPRFPAVSRDIAVVCDAATTVAALEACIRRSAGGLVKGVELFDVYTGAPIPEGKKSVAFSLSLRADDRTLTDREADEDVRGILSGLEAELGAVLR</sequence>
<dbReference type="Gene3D" id="3.30.70.380">
    <property type="entry name" value="Ferrodoxin-fold anticodon-binding domain"/>
    <property type="match status" value="1"/>
</dbReference>
<keyword evidence="3" id="KW-0963">Cytoplasm</keyword>
<dbReference type="EC" id="6.1.1.20" evidence="14"/>
<feature type="domain" description="FDX-ACB" evidence="13">
    <location>
        <begin position="148"/>
        <end position="241"/>
    </location>
</feature>
<dbReference type="PROSITE" id="PS51447">
    <property type="entry name" value="FDX_ACB"/>
    <property type="match status" value="1"/>
</dbReference>
<evidence type="ECO:0000259" key="13">
    <source>
        <dbReference type="PROSITE" id="PS51447"/>
    </source>
</evidence>
<evidence type="ECO:0000256" key="6">
    <source>
        <dbReference type="ARBA" id="ARBA00022723"/>
    </source>
</evidence>
<comment type="cofactor">
    <cofactor evidence="1">
        <name>Mg(2+)</name>
        <dbReference type="ChEBI" id="CHEBI:18420"/>
    </cofactor>
</comment>
<dbReference type="InterPro" id="IPR045060">
    <property type="entry name" value="Phe-tRNA-ligase_IIc_bsu"/>
</dbReference>
<protein>
    <submittedName>
        <fullName evidence="14">Phenylalanine--tRNA ligase beta subunit</fullName>
        <ecNumber evidence="14">6.1.1.20</ecNumber>
    </submittedName>
</protein>
<proteinExistence type="predicted"/>
<dbReference type="PANTHER" id="PTHR10947">
    <property type="entry name" value="PHENYLALANYL-TRNA SYNTHETASE BETA CHAIN AND LEUCINE-RICH REPEAT-CONTAINING PROTEIN 47"/>
    <property type="match status" value="1"/>
</dbReference>
<evidence type="ECO:0000256" key="10">
    <source>
        <dbReference type="ARBA" id="ARBA00022884"/>
    </source>
</evidence>
<organism evidence="14">
    <name type="scientific">bioreactor metagenome</name>
    <dbReference type="NCBI Taxonomy" id="1076179"/>
    <lineage>
        <taxon>unclassified sequences</taxon>
        <taxon>metagenomes</taxon>
        <taxon>ecological metagenomes</taxon>
    </lineage>
</organism>
<comment type="caution">
    <text evidence="14">The sequence shown here is derived from an EMBL/GenBank/DDBJ whole genome shotgun (WGS) entry which is preliminary data.</text>
</comment>
<accession>A0A645D8V0</accession>
<dbReference type="PANTHER" id="PTHR10947:SF0">
    <property type="entry name" value="PHENYLALANINE--TRNA LIGASE BETA SUBUNIT"/>
    <property type="match status" value="1"/>
</dbReference>
<comment type="subcellular location">
    <subcellularLocation>
        <location evidence="2">Cytoplasm</location>
    </subcellularLocation>
</comment>
<keyword evidence="8" id="KW-0067">ATP-binding</keyword>
<keyword evidence="12" id="KW-0030">Aminoacyl-tRNA synthetase</keyword>
<dbReference type="GO" id="GO:0009328">
    <property type="term" value="C:phenylalanine-tRNA ligase complex"/>
    <property type="evidence" value="ECO:0007669"/>
    <property type="project" value="TreeGrafter"/>
</dbReference>
<name>A0A645D8V0_9ZZZZ</name>
<dbReference type="EMBL" id="VSSQ01034130">
    <property type="protein sequence ID" value="MPM85970.1"/>
    <property type="molecule type" value="Genomic_DNA"/>
</dbReference>
<evidence type="ECO:0000256" key="4">
    <source>
        <dbReference type="ARBA" id="ARBA00022555"/>
    </source>
</evidence>
<dbReference type="FunFam" id="3.30.70.380:FF:000001">
    <property type="entry name" value="Phenylalanine--tRNA ligase beta subunit"/>
    <property type="match status" value="1"/>
</dbReference>
<gene>
    <name evidence="14" type="primary">pheT_42</name>
    <name evidence="14" type="ORF">SDC9_133053</name>
</gene>
<evidence type="ECO:0000256" key="8">
    <source>
        <dbReference type="ARBA" id="ARBA00022840"/>
    </source>
</evidence>
<keyword evidence="6" id="KW-0479">Metal-binding</keyword>
<dbReference type="GO" id="GO:0005524">
    <property type="term" value="F:ATP binding"/>
    <property type="evidence" value="ECO:0007669"/>
    <property type="project" value="UniProtKB-KW"/>
</dbReference>
<dbReference type="SMART" id="SM00896">
    <property type="entry name" value="FDX-ACB"/>
    <property type="match status" value="1"/>
</dbReference>
<evidence type="ECO:0000256" key="9">
    <source>
        <dbReference type="ARBA" id="ARBA00022842"/>
    </source>
</evidence>
<keyword evidence="11" id="KW-0648">Protein biosynthesis</keyword>
<dbReference type="Pfam" id="PF03147">
    <property type="entry name" value="FDX-ACB"/>
    <property type="match status" value="1"/>
</dbReference>
<evidence type="ECO:0000256" key="11">
    <source>
        <dbReference type="ARBA" id="ARBA00022917"/>
    </source>
</evidence>
<evidence type="ECO:0000256" key="1">
    <source>
        <dbReference type="ARBA" id="ARBA00001946"/>
    </source>
</evidence>
<dbReference type="Pfam" id="PF17759">
    <property type="entry name" value="tRNA_synthFbeta"/>
    <property type="match status" value="1"/>
</dbReference>
<dbReference type="InterPro" id="IPR005121">
    <property type="entry name" value="Fdx_antiC-bd"/>
</dbReference>
<dbReference type="GO" id="GO:0000049">
    <property type="term" value="F:tRNA binding"/>
    <property type="evidence" value="ECO:0007669"/>
    <property type="project" value="UniProtKB-KW"/>
</dbReference>
<dbReference type="GO" id="GO:0006432">
    <property type="term" value="P:phenylalanyl-tRNA aminoacylation"/>
    <property type="evidence" value="ECO:0007669"/>
    <property type="project" value="InterPro"/>
</dbReference>
<evidence type="ECO:0000256" key="7">
    <source>
        <dbReference type="ARBA" id="ARBA00022741"/>
    </source>
</evidence>
<evidence type="ECO:0000256" key="5">
    <source>
        <dbReference type="ARBA" id="ARBA00022598"/>
    </source>
</evidence>
<dbReference type="SUPFAM" id="SSF54991">
    <property type="entry name" value="Anticodon-binding domain of PheRS"/>
    <property type="match status" value="1"/>
</dbReference>
<dbReference type="GO" id="GO:0004826">
    <property type="term" value="F:phenylalanine-tRNA ligase activity"/>
    <property type="evidence" value="ECO:0007669"/>
    <property type="project" value="UniProtKB-EC"/>
</dbReference>
<dbReference type="GO" id="GO:0046872">
    <property type="term" value="F:metal ion binding"/>
    <property type="evidence" value="ECO:0007669"/>
    <property type="project" value="UniProtKB-KW"/>
</dbReference>
<keyword evidence="7" id="KW-0547">Nucleotide-binding</keyword>
<dbReference type="InterPro" id="IPR045864">
    <property type="entry name" value="aa-tRNA-synth_II/BPL/LPL"/>
</dbReference>
<keyword evidence="4" id="KW-0820">tRNA-binding</keyword>
<dbReference type="InterPro" id="IPR041616">
    <property type="entry name" value="PheRS_beta_core"/>
</dbReference>
<evidence type="ECO:0000256" key="2">
    <source>
        <dbReference type="ARBA" id="ARBA00004496"/>
    </source>
</evidence>
<evidence type="ECO:0000256" key="3">
    <source>
        <dbReference type="ARBA" id="ARBA00022490"/>
    </source>
</evidence>
<keyword evidence="9" id="KW-0460">Magnesium</keyword>